<dbReference type="Proteomes" id="UP000578531">
    <property type="component" value="Unassembled WGS sequence"/>
</dbReference>
<dbReference type="InterPro" id="IPR056884">
    <property type="entry name" value="NPHP3-like_N"/>
</dbReference>
<feature type="domain" description="NACHT" evidence="2">
    <location>
        <begin position="320"/>
        <end position="475"/>
    </location>
</feature>
<dbReference type="OrthoDB" id="7464126at2759"/>
<evidence type="ECO:0000259" key="2">
    <source>
        <dbReference type="PROSITE" id="PS50837"/>
    </source>
</evidence>
<keyword evidence="1" id="KW-0677">Repeat</keyword>
<gene>
    <name evidence="3" type="ORF">HO173_010921</name>
</gene>
<proteinExistence type="predicted"/>
<dbReference type="Pfam" id="PF24883">
    <property type="entry name" value="NPHP3_N"/>
    <property type="match status" value="1"/>
</dbReference>
<dbReference type="PROSITE" id="PS50837">
    <property type="entry name" value="NACHT"/>
    <property type="match status" value="1"/>
</dbReference>
<dbReference type="InterPro" id="IPR056125">
    <property type="entry name" value="DUF7708"/>
</dbReference>
<evidence type="ECO:0000313" key="4">
    <source>
        <dbReference type="Proteomes" id="UP000578531"/>
    </source>
</evidence>
<name>A0A8H6L0A6_9LECA</name>
<accession>A0A8H6L0A6</accession>
<comment type="caution">
    <text evidence="3">The sequence shown here is derived from an EMBL/GenBank/DDBJ whole genome shotgun (WGS) entry which is preliminary data.</text>
</comment>
<dbReference type="InterPro" id="IPR007111">
    <property type="entry name" value="NACHT_NTPase"/>
</dbReference>
<dbReference type="GeneID" id="59292567"/>
<protein>
    <recommendedName>
        <fullName evidence="2">NACHT domain-containing protein</fullName>
    </recommendedName>
</protein>
<evidence type="ECO:0000313" key="3">
    <source>
        <dbReference type="EMBL" id="KAF6230805.1"/>
    </source>
</evidence>
<dbReference type="Gene3D" id="3.40.50.300">
    <property type="entry name" value="P-loop containing nucleotide triphosphate hydrolases"/>
    <property type="match status" value="1"/>
</dbReference>
<dbReference type="AlphaFoldDB" id="A0A8H6L0A6"/>
<dbReference type="PANTHER" id="PTHR10039">
    <property type="entry name" value="AMELOGENIN"/>
    <property type="match status" value="1"/>
</dbReference>
<dbReference type="PANTHER" id="PTHR10039:SF15">
    <property type="entry name" value="NACHT DOMAIN-CONTAINING PROTEIN"/>
    <property type="match status" value="1"/>
</dbReference>
<dbReference type="RefSeq" id="XP_037160238.1">
    <property type="nucleotide sequence ID" value="XM_037312806.1"/>
</dbReference>
<sequence length="800" mass="91211">MSKDSSDLWAAALKTLNEGDRNLVTFDGQHKLEVLSDLGQLVISAREKSIEKRWRFHRPGDGQTVILRDLFTKIVVWIDRFKEIGDIVIQYDPVHAALPWAGIRFLLQLAVSDITNFAFIVEGAETMARSISRYATFEQIYLPYNSTASRAMKRLKDALVRLYAAILIYLAKAKRYFEEHTPKRMFKAALTSQSDFEELLRNIDKHTANVDHEASLVDAERSSDISNTLVSLSIDHQEMHAKLRELLQSIDSPIRRMSPQLDSLQDHLKHTERVEILRWLSSQPYLEHHQQIKKQALPGSGQWLLQDPQYIKWYEQSASSLLWLHGKQGSGKSTLVSLVVEDMIKRFEASQSALPVYFYCTRSAAEPERSKPDTVLASILRQLSCVPPDAPLLSPVIEKYKRQGEGFKSNGLGLDDSRDLIIRLIEDHSMTMTIIVVDALDECDAEMRQSLLDAFEHILKESVGLVKIFVSSRDDQDIVCTLRRYPNLDISSDKNTADIEAYVKTEAQKLVNKGQLLRNSRAKEEMTALIIDQVCKGADGMFRWASLQLGVLRPLIRDEDIRAQLGRLPPKLEQLYVEAYNNLISRPGEVCRSIIDNALKWLLCAREEMHASEFLVAVAANLKTFEGDISVDSLLELCNNFVVYDEGLDIFRFAHLSVREFLEKMPAFAEVSCYTLAAECCLLQMVAYSNCPVAEQLMSDLHCIRLRGSSGNTESSSCAEFLRYANTFWTEYCQQIPQRNRSDDTQFGRIFRFFLSDKLGSGSPLNAWVQWHCNRMIPGWKAEAPLKAPRISYLLFRFSL</sequence>
<evidence type="ECO:0000256" key="1">
    <source>
        <dbReference type="ARBA" id="ARBA00022737"/>
    </source>
</evidence>
<dbReference type="SUPFAM" id="SSF52540">
    <property type="entry name" value="P-loop containing nucleoside triphosphate hydrolases"/>
    <property type="match status" value="1"/>
</dbReference>
<reference evidence="3 4" key="1">
    <citation type="journal article" date="2020" name="Genomics">
        <title>Complete, high-quality genomes from long-read metagenomic sequencing of two wolf lichen thalli reveals enigmatic genome architecture.</title>
        <authorList>
            <person name="McKenzie S.K."/>
            <person name="Walston R.F."/>
            <person name="Allen J.L."/>
        </authorList>
    </citation>
    <scope>NUCLEOTIDE SEQUENCE [LARGE SCALE GENOMIC DNA]</scope>
    <source>
        <strain evidence="3">WasteWater2</strain>
    </source>
</reference>
<organism evidence="3 4">
    <name type="scientific">Letharia columbiana</name>
    <dbReference type="NCBI Taxonomy" id="112416"/>
    <lineage>
        <taxon>Eukaryota</taxon>
        <taxon>Fungi</taxon>
        <taxon>Dikarya</taxon>
        <taxon>Ascomycota</taxon>
        <taxon>Pezizomycotina</taxon>
        <taxon>Lecanoromycetes</taxon>
        <taxon>OSLEUM clade</taxon>
        <taxon>Lecanoromycetidae</taxon>
        <taxon>Lecanorales</taxon>
        <taxon>Lecanorineae</taxon>
        <taxon>Parmeliaceae</taxon>
        <taxon>Letharia</taxon>
    </lineage>
</organism>
<dbReference type="EMBL" id="JACCJC010000064">
    <property type="protein sequence ID" value="KAF6230805.1"/>
    <property type="molecule type" value="Genomic_DNA"/>
</dbReference>
<dbReference type="InterPro" id="IPR027417">
    <property type="entry name" value="P-loop_NTPase"/>
</dbReference>
<keyword evidence="4" id="KW-1185">Reference proteome</keyword>
<dbReference type="Pfam" id="PF24809">
    <property type="entry name" value="DUF7708"/>
    <property type="match status" value="1"/>
</dbReference>